<sequence length="421" mass="45518">MAAGVQFGWALQLSLLTPYVQLLGVTHAWSSFIWLCGPISGIVVQPIVGYTSDRSKSKFGRRKPFITAGTTLICLSVLLIGFAADLGHLLGDSLHQKTKPRAVGLFVIGFWILDIANNVVQDPSRAFLADLSRHNHRKMRIANGFFSFFMAVGNSLGYAAGSYPRLYLLLPFTKTEACDSYCANLKTCFFIDIVLLLVIVIFALSAVSEPVVESALNESDPFLVQVKDSFKNLKKPMWLLFLVTALNWIAWFPFLMFNTDWVGLEVYGGQAQGNHEEKKLYDMGVRAGALGLMLTAAALGVTSLFIDPLSKLLGGARRLWGAVNYILAISLACTFPLTKAAEKARRHRPPGTPPSYNIKVSTLGLFAATGIPQAMVVSLISGPWDELFGGGNLPAFMLGAGAALISGTLALTVLPPPSSNS</sequence>
<comment type="subcellular location">
    <subcellularLocation>
        <location evidence="1">Membrane</location>
        <topology evidence="1">Multi-pass membrane protein</topology>
    </subcellularLocation>
</comment>
<protein>
    <recommendedName>
        <fullName evidence="13">Sucrose transporter</fullName>
    </recommendedName>
</protein>
<feature type="transmembrane region" description="Helical" evidence="10">
    <location>
        <begin position="141"/>
        <end position="161"/>
    </location>
</feature>
<evidence type="ECO:0000256" key="6">
    <source>
        <dbReference type="ARBA" id="ARBA00022692"/>
    </source>
</evidence>
<keyword evidence="9 10" id="KW-0472">Membrane</keyword>
<dbReference type="Gene3D" id="1.20.1250.20">
    <property type="entry name" value="MFS general substrate transporter like domains"/>
    <property type="match status" value="1"/>
</dbReference>
<accession>A0A9Q1JUY2</accession>
<feature type="transmembrane region" description="Helical" evidence="10">
    <location>
        <begin position="393"/>
        <end position="414"/>
    </location>
</feature>
<dbReference type="OrthoDB" id="28755at2759"/>
<dbReference type="Pfam" id="PF13347">
    <property type="entry name" value="MFS_2"/>
    <property type="match status" value="1"/>
</dbReference>
<dbReference type="GO" id="GO:0008506">
    <property type="term" value="F:sucrose:proton symporter activity"/>
    <property type="evidence" value="ECO:0007669"/>
    <property type="project" value="TreeGrafter"/>
</dbReference>
<dbReference type="CDD" id="cd17313">
    <property type="entry name" value="MFS_SLC45_SUC"/>
    <property type="match status" value="1"/>
</dbReference>
<keyword evidence="7" id="KW-0769">Symport</keyword>
<evidence type="ECO:0000256" key="8">
    <source>
        <dbReference type="ARBA" id="ARBA00022989"/>
    </source>
</evidence>
<dbReference type="GO" id="GO:0005773">
    <property type="term" value="C:vacuole"/>
    <property type="evidence" value="ECO:0007669"/>
    <property type="project" value="TreeGrafter"/>
</dbReference>
<dbReference type="PANTHER" id="PTHR19432">
    <property type="entry name" value="SUGAR TRANSPORTER"/>
    <property type="match status" value="1"/>
</dbReference>
<dbReference type="EMBL" id="JAKOGI010000688">
    <property type="protein sequence ID" value="KAJ8431439.1"/>
    <property type="molecule type" value="Genomic_DNA"/>
</dbReference>
<dbReference type="InterPro" id="IPR005989">
    <property type="entry name" value="Suc_symporter_pln"/>
</dbReference>
<evidence type="ECO:0000256" key="1">
    <source>
        <dbReference type="ARBA" id="ARBA00004141"/>
    </source>
</evidence>
<evidence type="ECO:0000256" key="9">
    <source>
        <dbReference type="ARBA" id="ARBA00023136"/>
    </source>
</evidence>
<name>A0A9Q1JUY2_9CARY</name>
<dbReference type="GO" id="GO:0005886">
    <property type="term" value="C:plasma membrane"/>
    <property type="evidence" value="ECO:0007669"/>
    <property type="project" value="InterPro"/>
</dbReference>
<keyword evidence="6 10" id="KW-0812">Transmembrane</keyword>
<comment type="similarity">
    <text evidence="3">Belongs to the glycoside-pentoside-hexuronide (GPH) cation symporter transporter (TC 2.A.2.4) family.</text>
</comment>
<dbReference type="NCBIfam" id="TIGR01301">
    <property type="entry name" value="GPH_sucrose"/>
    <property type="match status" value="1"/>
</dbReference>
<feature type="transmembrane region" description="Helical" evidence="10">
    <location>
        <begin position="64"/>
        <end position="82"/>
    </location>
</feature>
<evidence type="ECO:0000256" key="7">
    <source>
        <dbReference type="ARBA" id="ARBA00022847"/>
    </source>
</evidence>
<keyword evidence="12" id="KW-1185">Reference proteome</keyword>
<evidence type="ECO:0000256" key="2">
    <source>
        <dbReference type="ARBA" id="ARBA00004914"/>
    </source>
</evidence>
<dbReference type="AlphaFoldDB" id="A0A9Q1JUY2"/>
<evidence type="ECO:0000256" key="4">
    <source>
        <dbReference type="ARBA" id="ARBA00022448"/>
    </source>
</evidence>
<feature type="transmembrane region" description="Helical" evidence="10">
    <location>
        <begin position="189"/>
        <end position="207"/>
    </location>
</feature>
<comment type="pathway">
    <text evidence="2">Glycan biosynthesis; sucrose metabolism.</text>
</comment>
<feature type="transmembrane region" description="Helical" evidence="10">
    <location>
        <begin position="237"/>
        <end position="257"/>
    </location>
</feature>
<feature type="transmembrane region" description="Helical" evidence="10">
    <location>
        <begin position="358"/>
        <end position="381"/>
    </location>
</feature>
<feature type="transmembrane region" description="Helical" evidence="10">
    <location>
        <begin position="102"/>
        <end position="120"/>
    </location>
</feature>
<dbReference type="Proteomes" id="UP001153076">
    <property type="component" value="Unassembled WGS sequence"/>
</dbReference>
<dbReference type="InterPro" id="IPR036259">
    <property type="entry name" value="MFS_trans_sf"/>
</dbReference>
<comment type="caution">
    <text evidence="11">The sequence shown here is derived from an EMBL/GenBank/DDBJ whole genome shotgun (WGS) entry which is preliminary data.</text>
</comment>
<keyword evidence="5" id="KW-0762">Sugar transport</keyword>
<dbReference type="PANTHER" id="PTHR19432:SF70">
    <property type="entry name" value="SUCROSE TRANSPORT PROTEIN SUC1-RELATED"/>
    <property type="match status" value="1"/>
</dbReference>
<evidence type="ECO:0000313" key="11">
    <source>
        <dbReference type="EMBL" id="KAJ8431439.1"/>
    </source>
</evidence>
<feature type="transmembrane region" description="Helical" evidence="10">
    <location>
        <begin position="287"/>
        <end position="307"/>
    </location>
</feature>
<feature type="transmembrane region" description="Helical" evidence="10">
    <location>
        <begin position="32"/>
        <end position="52"/>
    </location>
</feature>
<proteinExistence type="inferred from homology"/>
<evidence type="ECO:0008006" key="13">
    <source>
        <dbReference type="Google" id="ProtNLM"/>
    </source>
</evidence>
<evidence type="ECO:0000256" key="3">
    <source>
        <dbReference type="ARBA" id="ARBA00007134"/>
    </source>
</evidence>
<keyword evidence="4" id="KW-0813">Transport</keyword>
<organism evidence="11 12">
    <name type="scientific">Carnegiea gigantea</name>
    <dbReference type="NCBI Taxonomy" id="171969"/>
    <lineage>
        <taxon>Eukaryota</taxon>
        <taxon>Viridiplantae</taxon>
        <taxon>Streptophyta</taxon>
        <taxon>Embryophyta</taxon>
        <taxon>Tracheophyta</taxon>
        <taxon>Spermatophyta</taxon>
        <taxon>Magnoliopsida</taxon>
        <taxon>eudicotyledons</taxon>
        <taxon>Gunneridae</taxon>
        <taxon>Pentapetalae</taxon>
        <taxon>Caryophyllales</taxon>
        <taxon>Cactineae</taxon>
        <taxon>Cactaceae</taxon>
        <taxon>Cactoideae</taxon>
        <taxon>Echinocereeae</taxon>
        <taxon>Carnegiea</taxon>
    </lineage>
</organism>
<keyword evidence="8 10" id="KW-1133">Transmembrane helix</keyword>
<evidence type="ECO:0000256" key="5">
    <source>
        <dbReference type="ARBA" id="ARBA00022597"/>
    </source>
</evidence>
<evidence type="ECO:0000313" key="12">
    <source>
        <dbReference type="Proteomes" id="UP001153076"/>
    </source>
</evidence>
<gene>
    <name evidence="11" type="ORF">Cgig2_014932</name>
</gene>
<feature type="transmembrane region" description="Helical" evidence="10">
    <location>
        <begin position="319"/>
        <end position="338"/>
    </location>
</feature>
<dbReference type="SUPFAM" id="SSF103473">
    <property type="entry name" value="MFS general substrate transporter"/>
    <property type="match status" value="1"/>
</dbReference>
<reference evidence="11" key="1">
    <citation type="submission" date="2022-04" db="EMBL/GenBank/DDBJ databases">
        <title>Carnegiea gigantea Genome sequencing and assembly v2.</title>
        <authorList>
            <person name="Copetti D."/>
            <person name="Sanderson M.J."/>
            <person name="Burquez A."/>
            <person name="Wojciechowski M.F."/>
        </authorList>
    </citation>
    <scope>NUCLEOTIDE SEQUENCE</scope>
    <source>
        <strain evidence="11">SGP5-SGP5p</strain>
        <tissue evidence="11">Aerial part</tissue>
    </source>
</reference>
<evidence type="ECO:0000256" key="10">
    <source>
        <dbReference type="SAM" id="Phobius"/>
    </source>
</evidence>